<dbReference type="GO" id="GO:0005524">
    <property type="term" value="F:ATP binding"/>
    <property type="evidence" value="ECO:0007669"/>
    <property type="project" value="UniProtKB-UniRule"/>
</dbReference>
<keyword evidence="1 7" id="KW-1003">Cell membrane</keyword>
<feature type="compositionally biased region" description="Polar residues" evidence="8">
    <location>
        <begin position="752"/>
        <end position="764"/>
    </location>
</feature>
<dbReference type="PANTHER" id="PTHR12865:SF1">
    <property type="entry name" value="PHOSPHATIDYLINOSITOL 4-KINASE TYPE 2"/>
    <property type="match status" value="1"/>
</dbReference>
<evidence type="ECO:0000256" key="3">
    <source>
        <dbReference type="ARBA" id="ARBA00022741"/>
    </source>
</evidence>
<evidence type="ECO:0000259" key="9">
    <source>
        <dbReference type="PROSITE" id="PS50290"/>
    </source>
</evidence>
<evidence type="ECO:0000256" key="8">
    <source>
        <dbReference type="SAM" id="MobiDB-lite"/>
    </source>
</evidence>
<protein>
    <recommendedName>
        <fullName evidence="7">Phosphatidylinositol 4-kinase</fullName>
        <ecNumber evidence="7">2.7.1.67</ecNumber>
    </recommendedName>
</protein>
<evidence type="ECO:0000256" key="5">
    <source>
        <dbReference type="ARBA" id="ARBA00022840"/>
    </source>
</evidence>
<keyword evidence="3 7" id="KW-0547">Nucleotide-binding</keyword>
<dbReference type="Pfam" id="PF00454">
    <property type="entry name" value="PI3_PI4_kinase"/>
    <property type="match status" value="1"/>
</dbReference>
<dbReference type="EMBL" id="JAACJJ010000028">
    <property type="protein sequence ID" value="KAF5321825.1"/>
    <property type="molecule type" value="Genomic_DNA"/>
</dbReference>
<evidence type="ECO:0000313" key="11">
    <source>
        <dbReference type="Proteomes" id="UP000567179"/>
    </source>
</evidence>
<accession>A0A8H5BEK9</accession>
<feature type="domain" description="PI3K/PI4K catalytic" evidence="9">
    <location>
        <begin position="189"/>
        <end position="626"/>
    </location>
</feature>
<comment type="catalytic activity">
    <reaction evidence="7">
        <text>a 1,2-diacyl-sn-glycero-3-phospho-(1D-myo-inositol) + ATP = a 1,2-diacyl-sn-glycero-3-phospho-(1D-myo-inositol 4-phosphate) + ADP + H(+)</text>
        <dbReference type="Rhea" id="RHEA:19877"/>
        <dbReference type="ChEBI" id="CHEBI:15378"/>
        <dbReference type="ChEBI" id="CHEBI:30616"/>
        <dbReference type="ChEBI" id="CHEBI:57880"/>
        <dbReference type="ChEBI" id="CHEBI:58178"/>
        <dbReference type="ChEBI" id="CHEBI:456216"/>
        <dbReference type="EC" id="2.7.1.67"/>
    </reaction>
</comment>
<evidence type="ECO:0000256" key="4">
    <source>
        <dbReference type="ARBA" id="ARBA00022777"/>
    </source>
</evidence>
<dbReference type="GO" id="GO:0004430">
    <property type="term" value="F:1-phosphatidylinositol 4-kinase activity"/>
    <property type="evidence" value="ECO:0007669"/>
    <property type="project" value="UniProtKB-UniRule"/>
</dbReference>
<evidence type="ECO:0000256" key="6">
    <source>
        <dbReference type="ARBA" id="ARBA00023136"/>
    </source>
</evidence>
<sequence length="849" mass="94416">MFLMAGFVIVGPFGQGGYSLLVNGKTLGMMFPSNVDPSFPSAPATGQILFVICLPAPVSSGAWPLKSHEEDEEDVGYGTRATTNAAGPSTGATGPSHHRLRSARPGSIDLTKLDNAFKRWTESIAQKVKRKKKAGADHSRKQIWRSVFEPAVVGLPHAEFTKTLDHKEPMTQADFDAVVKSIKDAIREGIHPKMITKGSSGSYFARAKVDGRVQTIAVFKPKDEEPYGRLNPKTTKWLHRQFRWIIPFGRACLIPNLSYISEAAASLLDDRLQLHIVPKTQLVSLSSPAFFYDWFDRTAAKKGKTLPDKIGSMQYFLHGFQDASDFLRKYPWPGRAISDTFDDSTHRQGNVSKRFLGAMKIICGKTGDTDDAYDDNEYEDDRHLYDASEASEVNRPFYWTQTLQQSFREELEKTLGHLNGTDHDRIDYLMLNTDRGADNYMIKYCEGDHEKALIDVAPSRSVRLEMPVMTELRRTEPNVPRVNSSSYQPTLSPVPSGSTTPNTDYRRRPHIHIAAIDNSLSFPHEHPQGWRSYTYGWLYLPVSVIGRPFSEKTRNHFLPLLTSKAWWEETTYQLEKLFAVDPDFHPKMFARQLAVIKGQAWNIVQSLKHADEGPLELTRRQKVLVWSEEMEISDEAVQDPPRSPTSPRAPSIRSLSRMPVPKRTRSQSAGDFPPPMRRTSTDASGAPRPVPFAAKFQRVHPGTTGVTVLEHLERLDAVEASLQRLGTDNTLDDDEEVDVGVSTAKKPVIPTAQPQASTSAVPTSPFSPPGSPLPVVQEVPSANDSGDEDEEDLVALSKSTSHVEGVSIFGALSERVPSTGIDWIQNGEAPPKRTVITESYINPSAFGDG</sequence>
<dbReference type="OrthoDB" id="3349449at2759"/>
<dbReference type="PROSITE" id="PS50290">
    <property type="entry name" value="PI3_4_KINASE_3"/>
    <property type="match status" value="1"/>
</dbReference>
<feature type="region of interest" description="Disordered" evidence="8">
    <location>
        <begin position="750"/>
        <end position="773"/>
    </location>
</feature>
<feature type="compositionally biased region" description="Low complexity" evidence="8">
    <location>
        <begin position="645"/>
        <end position="654"/>
    </location>
</feature>
<proteinExistence type="inferred from homology"/>
<feature type="compositionally biased region" description="Polar residues" evidence="8">
    <location>
        <begin position="82"/>
        <end position="93"/>
    </location>
</feature>
<feature type="compositionally biased region" description="Polar residues" evidence="8">
    <location>
        <begin position="481"/>
        <end position="503"/>
    </location>
</feature>
<dbReference type="GO" id="GO:0000329">
    <property type="term" value="C:fungal-type vacuole membrane"/>
    <property type="evidence" value="ECO:0007669"/>
    <property type="project" value="TreeGrafter"/>
</dbReference>
<feature type="region of interest" description="Disordered" evidence="8">
    <location>
        <begin position="476"/>
        <end position="504"/>
    </location>
</feature>
<dbReference type="Proteomes" id="UP000567179">
    <property type="component" value="Unassembled WGS sequence"/>
</dbReference>
<comment type="subcellular location">
    <subcellularLocation>
        <location evidence="7">Cell membrane</location>
        <topology evidence="7">Peripheral membrane protein</topology>
    </subcellularLocation>
    <subcellularLocation>
        <location evidence="7">Vacuole membrane</location>
        <topology evidence="7">Peripheral membrane protein</topology>
    </subcellularLocation>
</comment>
<evidence type="ECO:0000256" key="2">
    <source>
        <dbReference type="ARBA" id="ARBA00022679"/>
    </source>
</evidence>
<reference evidence="10 11" key="1">
    <citation type="journal article" date="2020" name="ISME J.">
        <title>Uncovering the hidden diversity of litter-decomposition mechanisms in mushroom-forming fungi.</title>
        <authorList>
            <person name="Floudas D."/>
            <person name="Bentzer J."/>
            <person name="Ahren D."/>
            <person name="Johansson T."/>
            <person name="Persson P."/>
            <person name="Tunlid A."/>
        </authorList>
    </citation>
    <scope>NUCLEOTIDE SEQUENCE [LARGE SCALE GENOMIC DNA]</scope>
    <source>
        <strain evidence="10 11">CBS 101986</strain>
    </source>
</reference>
<dbReference type="GO" id="GO:0046854">
    <property type="term" value="P:phosphatidylinositol phosphate biosynthetic process"/>
    <property type="evidence" value="ECO:0007669"/>
    <property type="project" value="UniProtKB-UniRule"/>
</dbReference>
<dbReference type="GO" id="GO:0005768">
    <property type="term" value="C:endosome"/>
    <property type="evidence" value="ECO:0007669"/>
    <property type="project" value="UniProtKB-UniRule"/>
</dbReference>
<keyword evidence="11" id="KW-1185">Reference proteome</keyword>
<dbReference type="PANTHER" id="PTHR12865">
    <property type="entry name" value="PHOSPHATIDYLINOSITOL 4-KINASE TYPE-II"/>
    <property type="match status" value="1"/>
</dbReference>
<keyword evidence="6" id="KW-0472">Membrane</keyword>
<feature type="region of interest" description="Disordered" evidence="8">
    <location>
        <begin position="633"/>
        <end position="689"/>
    </location>
</feature>
<dbReference type="GO" id="GO:0007032">
    <property type="term" value="P:endosome organization"/>
    <property type="evidence" value="ECO:0007669"/>
    <property type="project" value="TreeGrafter"/>
</dbReference>
<evidence type="ECO:0000256" key="1">
    <source>
        <dbReference type="ARBA" id="ARBA00022475"/>
    </source>
</evidence>
<name>A0A8H5BEK9_9AGAR</name>
<evidence type="ECO:0000256" key="7">
    <source>
        <dbReference type="RuleBase" id="RU367084"/>
    </source>
</evidence>
<dbReference type="GO" id="GO:0005802">
    <property type="term" value="C:trans-Golgi network"/>
    <property type="evidence" value="ECO:0007669"/>
    <property type="project" value="TreeGrafter"/>
</dbReference>
<comment type="cofactor">
    <cofactor evidence="7">
        <name>Mg(2+)</name>
        <dbReference type="ChEBI" id="CHEBI:18420"/>
    </cofactor>
    <cofactor evidence="7">
        <name>Mn(2+)</name>
        <dbReference type="ChEBI" id="CHEBI:29035"/>
    </cofactor>
</comment>
<dbReference type="InterPro" id="IPR000403">
    <property type="entry name" value="PI3/4_kinase_cat_dom"/>
</dbReference>
<gene>
    <name evidence="10" type="ORF">D9619_001815</name>
</gene>
<dbReference type="GO" id="GO:0007030">
    <property type="term" value="P:Golgi organization"/>
    <property type="evidence" value="ECO:0007669"/>
    <property type="project" value="TreeGrafter"/>
</dbReference>
<dbReference type="EC" id="2.7.1.67" evidence="7"/>
<keyword evidence="4 7" id="KW-0418">Kinase</keyword>
<evidence type="ECO:0000313" key="10">
    <source>
        <dbReference type="EMBL" id="KAF5321825.1"/>
    </source>
</evidence>
<feature type="region of interest" description="Disordered" evidence="8">
    <location>
        <begin position="82"/>
        <end position="103"/>
    </location>
</feature>
<dbReference type="GO" id="GO:0005886">
    <property type="term" value="C:plasma membrane"/>
    <property type="evidence" value="ECO:0007669"/>
    <property type="project" value="UniProtKB-SubCell"/>
</dbReference>
<keyword evidence="2 7" id="KW-0808">Transferase</keyword>
<keyword evidence="5 7" id="KW-0067">ATP-binding</keyword>
<dbReference type="AlphaFoldDB" id="A0A8H5BEK9"/>
<organism evidence="10 11">
    <name type="scientific">Psilocybe cf. subviscida</name>
    <dbReference type="NCBI Taxonomy" id="2480587"/>
    <lineage>
        <taxon>Eukaryota</taxon>
        <taxon>Fungi</taxon>
        <taxon>Dikarya</taxon>
        <taxon>Basidiomycota</taxon>
        <taxon>Agaricomycotina</taxon>
        <taxon>Agaricomycetes</taxon>
        <taxon>Agaricomycetidae</taxon>
        <taxon>Agaricales</taxon>
        <taxon>Agaricineae</taxon>
        <taxon>Strophariaceae</taxon>
        <taxon>Psilocybe</taxon>
    </lineage>
</organism>
<dbReference type="InterPro" id="IPR039756">
    <property type="entry name" value="Lsb6/PI4K2"/>
</dbReference>
<comment type="caution">
    <text evidence="10">The sequence shown here is derived from an EMBL/GenBank/DDBJ whole genome shotgun (WGS) entry which is preliminary data.</text>
</comment>
<comment type="similarity">
    <text evidence="7">Belongs to the PI3/PI4-kinase family.</text>
</comment>